<protein>
    <submittedName>
        <fullName evidence="2">Uncharacterized protein</fullName>
    </submittedName>
</protein>
<evidence type="ECO:0000256" key="1">
    <source>
        <dbReference type="SAM" id="MobiDB-lite"/>
    </source>
</evidence>
<feature type="region of interest" description="Disordered" evidence="1">
    <location>
        <begin position="1"/>
        <end position="64"/>
    </location>
</feature>
<feature type="compositionally biased region" description="Basic residues" evidence="1">
    <location>
        <begin position="19"/>
        <end position="33"/>
    </location>
</feature>
<evidence type="ECO:0000313" key="2">
    <source>
        <dbReference type="EMBL" id="KAK1338890.1"/>
    </source>
</evidence>
<proteinExistence type="predicted"/>
<sequence length="144" mass="15437">MKADNRDEPDENGAAGPAKTKKKLPQNKRKHRTREAQFTNRRDNQSGGSTIAPKREAQATNRLAEQLEPVTLRSANSGPHAFRRSFLVDHAAIATTEAMAQSSSSKEPHKSGRTPAGPGGFPAAMEMKPPCPAVALSLLPPCAM</sequence>
<dbReference type="AlphaFoldDB" id="A0AA40HWX3"/>
<feature type="region of interest" description="Disordered" evidence="1">
    <location>
        <begin position="97"/>
        <end position="123"/>
    </location>
</feature>
<dbReference type="Proteomes" id="UP001177744">
    <property type="component" value="Unassembled WGS sequence"/>
</dbReference>
<accession>A0AA40HWX3</accession>
<dbReference type="EMBL" id="JAULJE010000009">
    <property type="protein sequence ID" value="KAK1338890.1"/>
    <property type="molecule type" value="Genomic_DNA"/>
</dbReference>
<keyword evidence="3" id="KW-1185">Reference proteome</keyword>
<name>A0AA40HWX3_CNENI</name>
<evidence type="ECO:0000313" key="3">
    <source>
        <dbReference type="Proteomes" id="UP001177744"/>
    </source>
</evidence>
<reference evidence="2" key="1">
    <citation type="submission" date="2023-06" db="EMBL/GenBank/DDBJ databases">
        <title>Reference genome for the Northern bat (Eptesicus nilssonii), a most northern bat species.</title>
        <authorList>
            <person name="Laine V.N."/>
            <person name="Pulliainen A.T."/>
            <person name="Lilley T.M."/>
        </authorList>
    </citation>
    <scope>NUCLEOTIDE SEQUENCE</scope>
    <source>
        <strain evidence="2">BLF_Eptnil</strain>
        <tissue evidence="2">Kidney</tissue>
    </source>
</reference>
<organism evidence="2 3">
    <name type="scientific">Cnephaeus nilssonii</name>
    <name type="common">Northern bat</name>
    <name type="synonym">Eptesicus nilssonii</name>
    <dbReference type="NCBI Taxonomy" id="3371016"/>
    <lineage>
        <taxon>Eukaryota</taxon>
        <taxon>Metazoa</taxon>
        <taxon>Chordata</taxon>
        <taxon>Craniata</taxon>
        <taxon>Vertebrata</taxon>
        <taxon>Euteleostomi</taxon>
        <taxon>Mammalia</taxon>
        <taxon>Eutheria</taxon>
        <taxon>Laurasiatheria</taxon>
        <taxon>Chiroptera</taxon>
        <taxon>Yangochiroptera</taxon>
        <taxon>Vespertilionidae</taxon>
        <taxon>Cnephaeus</taxon>
    </lineage>
</organism>
<gene>
    <name evidence="2" type="ORF">QTO34_019557</name>
</gene>
<comment type="caution">
    <text evidence="2">The sequence shown here is derived from an EMBL/GenBank/DDBJ whole genome shotgun (WGS) entry which is preliminary data.</text>
</comment>